<keyword evidence="3" id="KW-1185">Reference proteome</keyword>
<comment type="caution">
    <text evidence="2">The sequence shown here is derived from an EMBL/GenBank/DDBJ whole genome shotgun (WGS) entry which is preliminary data.</text>
</comment>
<dbReference type="Proteomes" id="UP001589700">
    <property type="component" value="Unassembled WGS sequence"/>
</dbReference>
<dbReference type="EMBL" id="JBHMDY010000004">
    <property type="protein sequence ID" value="MFB9259958.1"/>
    <property type="molecule type" value="Genomic_DNA"/>
</dbReference>
<dbReference type="EC" id="1.-.-.-" evidence="2"/>
<evidence type="ECO:0000313" key="2">
    <source>
        <dbReference type="EMBL" id="MFB9259958.1"/>
    </source>
</evidence>
<proteinExistence type="predicted"/>
<dbReference type="RefSeq" id="WP_182632140.1">
    <property type="nucleotide sequence ID" value="NZ_JAALDM010000118.1"/>
</dbReference>
<dbReference type="Pfam" id="PF09995">
    <property type="entry name" value="MPAB_Lcp_cat"/>
    <property type="match status" value="1"/>
</dbReference>
<evidence type="ECO:0000313" key="3">
    <source>
        <dbReference type="Proteomes" id="UP001589700"/>
    </source>
</evidence>
<organism evidence="2 3">
    <name type="scientific">Dietzia aerolata</name>
    <dbReference type="NCBI Taxonomy" id="595984"/>
    <lineage>
        <taxon>Bacteria</taxon>
        <taxon>Bacillati</taxon>
        <taxon>Actinomycetota</taxon>
        <taxon>Actinomycetes</taxon>
        <taxon>Mycobacteriales</taxon>
        <taxon>Dietziaceae</taxon>
        <taxon>Dietzia</taxon>
    </lineage>
</organism>
<dbReference type="PANTHER" id="PTHR36151">
    <property type="entry name" value="BLR2777 PROTEIN"/>
    <property type="match status" value="1"/>
</dbReference>
<dbReference type="GO" id="GO:0016491">
    <property type="term" value="F:oxidoreductase activity"/>
    <property type="evidence" value="ECO:0007669"/>
    <property type="project" value="UniProtKB-KW"/>
</dbReference>
<protein>
    <submittedName>
        <fullName evidence="2">Oxygenase MpaB family protein</fullName>
        <ecNumber evidence="2">1.-.-.-</ecNumber>
    </submittedName>
</protein>
<gene>
    <name evidence="2" type="ORF">ACFFVD_09095</name>
</gene>
<name>A0ABV5JQG3_9ACTN</name>
<dbReference type="InterPro" id="IPR018713">
    <property type="entry name" value="MPAB/Lcp_cat_dom"/>
</dbReference>
<reference evidence="2 3" key="1">
    <citation type="submission" date="2024-09" db="EMBL/GenBank/DDBJ databases">
        <authorList>
            <person name="Sun Q."/>
            <person name="Mori K."/>
        </authorList>
    </citation>
    <scope>NUCLEOTIDE SEQUENCE [LARGE SCALE GENOMIC DNA]</scope>
    <source>
        <strain evidence="2 3">CCM 7659</strain>
    </source>
</reference>
<keyword evidence="2" id="KW-0560">Oxidoreductase</keyword>
<accession>A0ABV5JQG3</accession>
<evidence type="ECO:0000259" key="1">
    <source>
        <dbReference type="Pfam" id="PF09995"/>
    </source>
</evidence>
<dbReference type="PANTHER" id="PTHR36151:SF3">
    <property type="entry name" value="ER-BOUND OXYGENASE MPAB_MPAB'_RUBBER OXYGENASE CATALYTIC DOMAIN-CONTAINING PROTEIN"/>
    <property type="match status" value="1"/>
</dbReference>
<sequence length="233" mass="26359">MTGQISTESALFEHLSSRQFLLMIPRAVSLQLMHPAISAGILEHSPSPGYIWLHKRDSVPATVEMAFTPNPEQWVPDRILLTHEKIKGTGAEGRRYHSLTPDVFHFQHAAYVDTLMETVTRFRGPMSPDERAELYDRCRGWYRIYGISEVPVPATVGEFDTYFREATSELTITPALTRYRNQLLRPRHWWPATVPTGAIRTFLHPVAARALGVRVSATDRMVAAAFTSMAALR</sequence>
<feature type="domain" description="ER-bound oxygenase mpaB/mpaB'/Rubber oxygenase catalytic" evidence="1">
    <location>
        <begin position="18"/>
        <end position="230"/>
    </location>
</feature>